<dbReference type="GO" id="GO:0005524">
    <property type="term" value="F:ATP binding"/>
    <property type="evidence" value="ECO:0007669"/>
    <property type="project" value="UniProtKB-KW"/>
</dbReference>
<dbReference type="SUPFAM" id="SSF52540">
    <property type="entry name" value="P-loop containing nucleoside triphosphate hydrolases"/>
    <property type="match status" value="1"/>
</dbReference>
<accession>A0A7J2U440</accession>
<evidence type="ECO:0000313" key="1">
    <source>
        <dbReference type="EMBL" id="HEM67339.1"/>
    </source>
</evidence>
<protein>
    <submittedName>
        <fullName evidence="1">ATP-binding protein</fullName>
    </submittedName>
</protein>
<keyword evidence="1" id="KW-0067">ATP-binding</keyword>
<dbReference type="InterPro" id="IPR027417">
    <property type="entry name" value="P-loop_NTPase"/>
</dbReference>
<gene>
    <name evidence="1" type="ORF">ENO26_07240</name>
</gene>
<sequence>MLALNSAINYTKVHGLEKRLVILLEKPEAHICPFLLRLLVNYIKKASQKVYIVISTHNPLLSTTIGDEVKNFKVYYVYRDENGYTNIAELDMNKMVKDLITFEDIMSKNPVDVLREYVLKRL</sequence>
<reference evidence="1" key="1">
    <citation type="journal article" date="2020" name="mSystems">
        <title>Genome- and Community-Level Interaction Insights into Carbon Utilization and Element Cycling Functions of Hydrothermarchaeota in Hydrothermal Sediment.</title>
        <authorList>
            <person name="Zhou Z."/>
            <person name="Liu Y."/>
            <person name="Xu W."/>
            <person name="Pan J."/>
            <person name="Luo Z.H."/>
            <person name="Li M."/>
        </authorList>
    </citation>
    <scope>NUCLEOTIDE SEQUENCE [LARGE SCALE GENOMIC DNA]</scope>
    <source>
        <strain evidence="1">SpSt-125</strain>
    </source>
</reference>
<dbReference type="EMBL" id="DSEU01000047">
    <property type="protein sequence ID" value="HEM67339.1"/>
    <property type="molecule type" value="Genomic_DNA"/>
</dbReference>
<organism evidence="1">
    <name type="scientific">Ignisphaera aggregans</name>
    <dbReference type="NCBI Taxonomy" id="334771"/>
    <lineage>
        <taxon>Archaea</taxon>
        <taxon>Thermoproteota</taxon>
        <taxon>Thermoprotei</taxon>
        <taxon>Desulfurococcales</taxon>
        <taxon>Desulfurococcaceae</taxon>
        <taxon>Ignisphaera</taxon>
    </lineage>
</organism>
<comment type="caution">
    <text evidence="1">The sequence shown here is derived from an EMBL/GenBank/DDBJ whole genome shotgun (WGS) entry which is preliminary data.</text>
</comment>
<proteinExistence type="predicted"/>
<name>A0A7J2U440_9CREN</name>
<keyword evidence="1" id="KW-0547">Nucleotide-binding</keyword>
<dbReference type="AlphaFoldDB" id="A0A7J2U440"/>